<dbReference type="InterPro" id="IPR003774">
    <property type="entry name" value="AlgH-like"/>
</dbReference>
<accession>A0A6J6KN17</accession>
<dbReference type="AlphaFoldDB" id="A0A6J6KN17"/>
<dbReference type="GO" id="GO:0005829">
    <property type="term" value="C:cytosol"/>
    <property type="evidence" value="ECO:0007669"/>
    <property type="project" value="TreeGrafter"/>
</dbReference>
<sequence length="209" mass="22691">MPWKLLRSVVVLEGLGAWENIWVPIPSLQGQLLVASPDLDDPNFKRSVILILEHTSEGALGVMLNRRLGVTLDEAATGWGIYGSEPRVVFDGGPVQRDATIALGRLHHPCVDSDAFASPIMGDLVSIDLDAKPDLVEGLLVDLRVFFGYAGWSAGQLDAEIQDGGWIVIEAEPSDPWTDDPDLLWRSVLSRQGWPVAAFAGFPEDPGLN</sequence>
<dbReference type="PANTHER" id="PTHR30327:SF1">
    <property type="entry name" value="UPF0301 PROTEIN YQGE"/>
    <property type="match status" value="1"/>
</dbReference>
<reference evidence="1" key="1">
    <citation type="submission" date="2020-05" db="EMBL/GenBank/DDBJ databases">
        <authorList>
            <person name="Chiriac C."/>
            <person name="Salcher M."/>
            <person name="Ghai R."/>
            <person name="Kavagutti S V."/>
        </authorList>
    </citation>
    <scope>NUCLEOTIDE SEQUENCE</scope>
</reference>
<evidence type="ECO:0000313" key="1">
    <source>
        <dbReference type="EMBL" id="CAB4649564.1"/>
    </source>
</evidence>
<name>A0A6J6KN17_9ZZZZ</name>
<protein>
    <submittedName>
        <fullName evidence="1">Unannotated protein</fullName>
    </submittedName>
</protein>
<proteinExistence type="inferred from homology"/>
<dbReference type="SUPFAM" id="SSF143456">
    <property type="entry name" value="VC0467-like"/>
    <property type="match status" value="1"/>
</dbReference>
<dbReference type="Gene3D" id="3.40.1740.10">
    <property type="entry name" value="VC0467-like"/>
    <property type="match status" value="1"/>
</dbReference>
<dbReference type="Pfam" id="PF02622">
    <property type="entry name" value="DUF179"/>
    <property type="match status" value="1"/>
</dbReference>
<dbReference type="HAMAP" id="MF_00758">
    <property type="entry name" value="UPF0301"/>
    <property type="match status" value="1"/>
</dbReference>
<gene>
    <name evidence="1" type="ORF">UFOPK2242_00319</name>
</gene>
<dbReference type="PANTHER" id="PTHR30327">
    <property type="entry name" value="UNCHARACTERIZED PROTEIN YQGE"/>
    <property type="match status" value="1"/>
</dbReference>
<organism evidence="1">
    <name type="scientific">freshwater metagenome</name>
    <dbReference type="NCBI Taxonomy" id="449393"/>
    <lineage>
        <taxon>unclassified sequences</taxon>
        <taxon>metagenomes</taxon>
        <taxon>ecological metagenomes</taxon>
    </lineage>
</organism>
<dbReference type="EMBL" id="CAEZWM010000022">
    <property type="protein sequence ID" value="CAB4649564.1"/>
    <property type="molecule type" value="Genomic_DNA"/>
</dbReference>